<dbReference type="Proteomes" id="UP000092665">
    <property type="component" value="Unassembled WGS sequence"/>
</dbReference>
<sequence length="94" mass="11096">MSFCLPDIVKTINSRTCYKTGKENFFTIEFTNDNGEIVDYEIYFKVSRESRGKLRLFVEIAYVRDSDHGTIQPQKKKINFFVIAHNIQVRKLIK</sequence>
<accession>A0A1B8YP07</accession>
<organism evidence="1 2">
    <name type="scientific">Photorhabdus namnaonensis</name>
    <dbReference type="NCBI Taxonomy" id="1851568"/>
    <lineage>
        <taxon>Bacteria</taxon>
        <taxon>Pseudomonadati</taxon>
        <taxon>Pseudomonadota</taxon>
        <taxon>Gammaproteobacteria</taxon>
        <taxon>Enterobacterales</taxon>
        <taxon>Morganellaceae</taxon>
        <taxon>Photorhabdus</taxon>
    </lineage>
</organism>
<reference evidence="2" key="1">
    <citation type="submission" date="2015-11" db="EMBL/GenBank/DDBJ databases">
        <authorList>
            <person name="Tobias N.J."/>
            <person name="Mishra B."/>
            <person name="Gupta D.K."/>
            <person name="Thines M."/>
            <person name="Stinear T.P."/>
            <person name="Bode H.B."/>
        </authorList>
    </citation>
    <scope>NUCLEOTIDE SEQUENCE [LARGE SCALE GENOMIC DNA]</scope>
    <source>
        <strain evidence="2">PB45.5</strain>
    </source>
</reference>
<name>A0A1B8YP07_9GAMM</name>
<gene>
    <name evidence="1" type="ORF">Phpb_00042</name>
</gene>
<evidence type="ECO:0000313" key="1">
    <source>
        <dbReference type="EMBL" id="OCA56871.1"/>
    </source>
</evidence>
<dbReference type="EMBL" id="LOIC01000001">
    <property type="protein sequence ID" value="OCA56871.1"/>
    <property type="molecule type" value="Genomic_DNA"/>
</dbReference>
<comment type="caution">
    <text evidence="1">The sequence shown here is derived from an EMBL/GenBank/DDBJ whole genome shotgun (WGS) entry which is preliminary data.</text>
</comment>
<protein>
    <submittedName>
        <fullName evidence="1">Uncharacterized protein</fullName>
    </submittedName>
</protein>
<keyword evidence="2" id="KW-1185">Reference proteome</keyword>
<evidence type="ECO:0000313" key="2">
    <source>
        <dbReference type="Proteomes" id="UP000092665"/>
    </source>
</evidence>
<proteinExistence type="predicted"/>
<dbReference type="AlphaFoldDB" id="A0A1B8YP07"/>